<evidence type="ECO:0000313" key="3">
    <source>
        <dbReference type="WBParaSite" id="ACRNAN_scaffold19823.g12645.t1"/>
    </source>
</evidence>
<dbReference type="PANTHER" id="PTHR46585">
    <property type="entry name" value="INTEGRASE CORE DOMAIN CONTAINING PROTEIN"/>
    <property type="match status" value="1"/>
</dbReference>
<dbReference type="SUPFAM" id="SSF53098">
    <property type="entry name" value="Ribonuclease H-like"/>
    <property type="match status" value="1"/>
</dbReference>
<dbReference type="InterPro" id="IPR036397">
    <property type="entry name" value="RNaseH_sf"/>
</dbReference>
<proteinExistence type="predicted"/>
<dbReference type="GO" id="GO:0003676">
    <property type="term" value="F:nucleic acid binding"/>
    <property type="evidence" value="ECO:0007669"/>
    <property type="project" value="InterPro"/>
</dbReference>
<dbReference type="Proteomes" id="UP000887540">
    <property type="component" value="Unplaced"/>
</dbReference>
<accession>A0A914D8J4</accession>
<dbReference type="PANTHER" id="PTHR46585:SF1">
    <property type="entry name" value="CHROMO DOMAIN-CONTAINING PROTEIN"/>
    <property type="match status" value="1"/>
</dbReference>
<name>A0A914D8J4_9BILA</name>
<organism evidence="2 3">
    <name type="scientific">Acrobeloides nanus</name>
    <dbReference type="NCBI Taxonomy" id="290746"/>
    <lineage>
        <taxon>Eukaryota</taxon>
        <taxon>Metazoa</taxon>
        <taxon>Ecdysozoa</taxon>
        <taxon>Nematoda</taxon>
        <taxon>Chromadorea</taxon>
        <taxon>Rhabditida</taxon>
        <taxon>Tylenchina</taxon>
        <taxon>Cephalobomorpha</taxon>
        <taxon>Cephaloboidea</taxon>
        <taxon>Cephalobidae</taxon>
        <taxon>Acrobeloides</taxon>
    </lineage>
</organism>
<dbReference type="WBParaSite" id="ACRNAN_scaffold19823.g12645.t1">
    <property type="protein sequence ID" value="ACRNAN_scaffold19823.g12645.t1"/>
    <property type="gene ID" value="ACRNAN_scaffold19823.g12645"/>
</dbReference>
<dbReference type="PROSITE" id="PS50994">
    <property type="entry name" value="INTEGRASE"/>
    <property type="match status" value="1"/>
</dbReference>
<sequence length="248" mass="29581">MDVRNWARENRHLNYILVCIDVLSRMVYVKPVKQKSSNYMIKAFEEIFKKAGVVPWRLFTDNGKEFISNAMQNFYKDHEIIKTQAMTHDVLHATMAERTIRTLRERLSKFFNENSTRKWIDILDDIVQGMNYRTHSTTNMRPVDVTYENAEELRSNLYEDTSHKRKPRYNVGDLVRISQMKRIFKKTQNTYTHEIFQVIEVLPKHNPIVYRLQDLKGENILGYFYEPNLVPFTNADSHNKQSIKKKNL</sequence>
<keyword evidence="2" id="KW-1185">Reference proteome</keyword>
<dbReference type="GO" id="GO:0015074">
    <property type="term" value="P:DNA integration"/>
    <property type="evidence" value="ECO:0007669"/>
    <property type="project" value="InterPro"/>
</dbReference>
<dbReference type="InterPro" id="IPR001584">
    <property type="entry name" value="Integrase_cat-core"/>
</dbReference>
<dbReference type="AlphaFoldDB" id="A0A914D8J4"/>
<protein>
    <submittedName>
        <fullName evidence="3">Integrase catalytic domain-containing protein</fullName>
    </submittedName>
</protein>
<evidence type="ECO:0000313" key="2">
    <source>
        <dbReference type="Proteomes" id="UP000887540"/>
    </source>
</evidence>
<reference evidence="3" key="1">
    <citation type="submission" date="2022-11" db="UniProtKB">
        <authorList>
            <consortium name="WormBaseParasite"/>
        </authorList>
    </citation>
    <scope>IDENTIFICATION</scope>
</reference>
<dbReference type="InterPro" id="IPR012337">
    <property type="entry name" value="RNaseH-like_sf"/>
</dbReference>
<dbReference type="Gene3D" id="3.30.420.10">
    <property type="entry name" value="Ribonuclease H-like superfamily/Ribonuclease H"/>
    <property type="match status" value="1"/>
</dbReference>
<feature type="domain" description="Integrase catalytic" evidence="1">
    <location>
        <begin position="1"/>
        <end position="150"/>
    </location>
</feature>
<dbReference type="Pfam" id="PF00665">
    <property type="entry name" value="rve"/>
    <property type="match status" value="1"/>
</dbReference>
<evidence type="ECO:0000259" key="1">
    <source>
        <dbReference type="PROSITE" id="PS50994"/>
    </source>
</evidence>